<dbReference type="RefSeq" id="WP_044283961.1">
    <property type="nucleotide sequence ID" value="NZ_JFAD01000009.1"/>
</dbReference>
<dbReference type="InterPro" id="IPR023214">
    <property type="entry name" value="HAD_sf"/>
</dbReference>
<evidence type="ECO:0000256" key="10">
    <source>
        <dbReference type="SAM" id="Phobius"/>
    </source>
</evidence>
<reference evidence="12 13" key="1">
    <citation type="submission" date="2014-03" db="EMBL/GenBank/DDBJ databases">
        <title>Genome sequence of Mycoplasma ovipneumoniae strain 14811.</title>
        <authorList>
            <person name="Sirand-Pugnet P."/>
            <person name="Breton M."/>
            <person name="Dordet-Frisoni E."/>
            <person name="Baranowski E."/>
            <person name="Barre A."/>
            <person name="Couture C."/>
            <person name="Dupuy V."/>
            <person name="Gaurivaud P."/>
            <person name="Jacob D."/>
            <person name="Lemaitre C."/>
            <person name="Manso-Silvan L."/>
            <person name="Nikolski M."/>
            <person name="Nouvel L.-X."/>
            <person name="Poumarat F."/>
            <person name="Tardy F."/>
            <person name="Thebault P."/>
            <person name="Theil S."/>
            <person name="Citti C."/>
            <person name="Thiaucourt F."/>
            <person name="Blanchard A."/>
        </authorList>
    </citation>
    <scope>NUCLEOTIDE SEQUENCE [LARGE SCALE GENOMIC DNA]</scope>
    <source>
        <strain evidence="12 13">14811</strain>
    </source>
</reference>
<dbReference type="InterPro" id="IPR044492">
    <property type="entry name" value="P_typ_ATPase_HD_dom"/>
</dbReference>
<evidence type="ECO:0000313" key="13">
    <source>
        <dbReference type="Proteomes" id="UP000020977"/>
    </source>
</evidence>
<dbReference type="InterPro" id="IPR001757">
    <property type="entry name" value="P_typ_ATPase"/>
</dbReference>
<evidence type="ECO:0000256" key="5">
    <source>
        <dbReference type="ARBA" id="ARBA00022840"/>
    </source>
</evidence>
<dbReference type="PRINTS" id="PR00121">
    <property type="entry name" value="NAKATPASE"/>
</dbReference>
<keyword evidence="9 10" id="KW-0472">Membrane</keyword>
<organism evidence="12 13">
    <name type="scientific">Mesomycoplasma ovipneumoniae 14811</name>
    <dbReference type="NCBI Taxonomy" id="1188239"/>
    <lineage>
        <taxon>Bacteria</taxon>
        <taxon>Bacillati</taxon>
        <taxon>Mycoplasmatota</taxon>
        <taxon>Mycoplasmoidales</taxon>
        <taxon>Metamycoplasmataceae</taxon>
        <taxon>Mesomycoplasma</taxon>
    </lineage>
</organism>
<dbReference type="PANTHER" id="PTHR24093">
    <property type="entry name" value="CATION TRANSPORTING ATPASE"/>
    <property type="match status" value="1"/>
</dbReference>
<evidence type="ECO:0000256" key="3">
    <source>
        <dbReference type="ARBA" id="ARBA00022723"/>
    </source>
</evidence>
<dbReference type="SMART" id="SM00831">
    <property type="entry name" value="Cation_ATPase_N"/>
    <property type="match status" value="1"/>
</dbReference>
<dbReference type="InterPro" id="IPR004014">
    <property type="entry name" value="ATPase_P-typ_cation-transptr_N"/>
</dbReference>
<evidence type="ECO:0000256" key="9">
    <source>
        <dbReference type="ARBA" id="ARBA00023136"/>
    </source>
</evidence>
<dbReference type="SUPFAM" id="SSF81653">
    <property type="entry name" value="Calcium ATPase, transduction domain A"/>
    <property type="match status" value="1"/>
</dbReference>
<feature type="transmembrane region" description="Helical" evidence="10">
    <location>
        <begin position="842"/>
        <end position="861"/>
    </location>
</feature>
<dbReference type="eggNOG" id="COG0474">
    <property type="taxonomic scope" value="Bacteria"/>
</dbReference>
<feature type="transmembrane region" description="Helical" evidence="10">
    <location>
        <begin position="742"/>
        <end position="763"/>
    </location>
</feature>
<gene>
    <name evidence="12" type="ORF">MOVI_0960</name>
</gene>
<evidence type="ECO:0000256" key="1">
    <source>
        <dbReference type="ARBA" id="ARBA00004141"/>
    </source>
</evidence>
<keyword evidence="6" id="KW-0460">Magnesium</keyword>
<dbReference type="Gene3D" id="3.40.50.1000">
    <property type="entry name" value="HAD superfamily/HAD-like"/>
    <property type="match status" value="1"/>
</dbReference>
<dbReference type="STRING" id="1188239.MOVI_0960"/>
<evidence type="ECO:0000256" key="6">
    <source>
        <dbReference type="ARBA" id="ARBA00022842"/>
    </source>
</evidence>
<dbReference type="InterPro" id="IPR059000">
    <property type="entry name" value="ATPase_P-type_domA"/>
</dbReference>
<evidence type="ECO:0000256" key="4">
    <source>
        <dbReference type="ARBA" id="ARBA00022741"/>
    </source>
</evidence>
<dbReference type="SUPFAM" id="SSF81665">
    <property type="entry name" value="Calcium ATPase, transmembrane domain M"/>
    <property type="match status" value="1"/>
</dbReference>
<comment type="subcellular location">
    <subcellularLocation>
        <location evidence="1">Membrane</location>
        <topology evidence="1">Multi-pass membrane protein</topology>
    </subcellularLocation>
</comment>
<proteinExistence type="predicted"/>
<evidence type="ECO:0000256" key="8">
    <source>
        <dbReference type="ARBA" id="ARBA00022989"/>
    </source>
</evidence>
<evidence type="ECO:0000256" key="2">
    <source>
        <dbReference type="ARBA" id="ARBA00022692"/>
    </source>
</evidence>
<comment type="caution">
    <text evidence="12">The sequence shown here is derived from an EMBL/GenBank/DDBJ whole genome shotgun (WGS) entry which is preliminary data.</text>
</comment>
<feature type="transmembrane region" description="Helical" evidence="10">
    <location>
        <begin position="701"/>
        <end position="721"/>
    </location>
</feature>
<dbReference type="SFLD" id="SFLDG00002">
    <property type="entry name" value="C1.7:_P-type_atpase_like"/>
    <property type="match status" value="1"/>
</dbReference>
<dbReference type="PANTHER" id="PTHR24093:SF508">
    <property type="entry name" value="CALCIUM-TRANSPORTING ATPASE CTPE"/>
    <property type="match status" value="1"/>
</dbReference>
<feature type="transmembrane region" description="Helical" evidence="10">
    <location>
        <begin position="799"/>
        <end position="822"/>
    </location>
</feature>
<dbReference type="InterPro" id="IPR018303">
    <property type="entry name" value="ATPase_P-typ_P_site"/>
</dbReference>
<keyword evidence="4" id="KW-0547">Nucleotide-binding</keyword>
<evidence type="ECO:0000256" key="7">
    <source>
        <dbReference type="ARBA" id="ARBA00022967"/>
    </source>
</evidence>
<dbReference type="Pfam" id="PF00690">
    <property type="entry name" value="Cation_ATPase_N"/>
    <property type="match status" value="1"/>
</dbReference>
<accession>A0A014L7H2</accession>
<keyword evidence="3" id="KW-0479">Metal-binding</keyword>
<feature type="transmembrane region" description="Helical" evidence="10">
    <location>
        <begin position="669"/>
        <end position="689"/>
    </location>
</feature>
<dbReference type="SFLD" id="SFLDS00003">
    <property type="entry name" value="Haloacid_Dehalogenase"/>
    <property type="match status" value="1"/>
</dbReference>
<dbReference type="InterPro" id="IPR023298">
    <property type="entry name" value="ATPase_P-typ_TM_dom_sf"/>
</dbReference>
<keyword evidence="7" id="KW-1278">Translocase</keyword>
<dbReference type="InterPro" id="IPR023299">
    <property type="entry name" value="ATPase_P-typ_cyto_dom_N"/>
</dbReference>
<protein>
    <submittedName>
        <fullName evidence="12">Cation-transporting P-type ATPase</fullName>
    </submittedName>
</protein>
<keyword evidence="8 10" id="KW-1133">Transmembrane helix</keyword>
<feature type="transmembrane region" description="Helical" evidence="10">
    <location>
        <begin position="290"/>
        <end position="316"/>
    </location>
</feature>
<dbReference type="InterPro" id="IPR036412">
    <property type="entry name" value="HAD-like_sf"/>
</dbReference>
<dbReference type="Gene3D" id="3.40.1110.10">
    <property type="entry name" value="Calcium-transporting ATPase, cytoplasmic domain N"/>
    <property type="match status" value="1"/>
</dbReference>
<feature type="transmembrane region" description="Helical" evidence="10">
    <location>
        <begin position="259"/>
        <end position="278"/>
    </location>
</feature>
<dbReference type="GO" id="GO:0046872">
    <property type="term" value="F:metal ion binding"/>
    <property type="evidence" value="ECO:0007669"/>
    <property type="project" value="UniProtKB-KW"/>
</dbReference>
<dbReference type="GO" id="GO:0005388">
    <property type="term" value="F:P-type calcium transporter activity"/>
    <property type="evidence" value="ECO:0007669"/>
    <property type="project" value="TreeGrafter"/>
</dbReference>
<feature type="transmembrane region" description="Helical" evidence="10">
    <location>
        <begin position="91"/>
        <end position="114"/>
    </location>
</feature>
<dbReference type="PRINTS" id="PR00119">
    <property type="entry name" value="CATATPASE"/>
</dbReference>
<dbReference type="Pfam" id="PF00689">
    <property type="entry name" value="Cation_ATPase_C"/>
    <property type="match status" value="1"/>
</dbReference>
<feature type="domain" description="Cation-transporting P-type ATPase N-terminal" evidence="11">
    <location>
        <begin position="14"/>
        <end position="83"/>
    </location>
</feature>
<dbReference type="NCBIfam" id="TIGR01494">
    <property type="entry name" value="ATPase_P-type"/>
    <property type="match status" value="2"/>
</dbReference>
<dbReference type="GO" id="GO:0005886">
    <property type="term" value="C:plasma membrane"/>
    <property type="evidence" value="ECO:0007669"/>
    <property type="project" value="TreeGrafter"/>
</dbReference>
<dbReference type="InterPro" id="IPR008250">
    <property type="entry name" value="ATPase_P-typ_transduc_dom_A_sf"/>
</dbReference>
<dbReference type="Gene3D" id="2.70.150.10">
    <property type="entry name" value="Calcium-transporting ATPase, cytoplasmic transduction domain A"/>
    <property type="match status" value="1"/>
</dbReference>
<name>A0A014L7H2_9BACT</name>
<dbReference type="AlphaFoldDB" id="A0A014L7H2"/>
<evidence type="ECO:0000259" key="11">
    <source>
        <dbReference type="SMART" id="SM00831"/>
    </source>
</evidence>
<dbReference type="Pfam" id="PF13246">
    <property type="entry name" value="Cation_ATPase"/>
    <property type="match status" value="1"/>
</dbReference>
<feature type="transmembrane region" description="Helical" evidence="10">
    <location>
        <begin position="67"/>
        <end position="85"/>
    </location>
</feature>
<dbReference type="InterPro" id="IPR006068">
    <property type="entry name" value="ATPase_P-typ_cation-transptr_C"/>
</dbReference>
<dbReference type="SUPFAM" id="SSF56784">
    <property type="entry name" value="HAD-like"/>
    <property type="match status" value="1"/>
</dbReference>
<dbReference type="EMBL" id="JFAD01000009">
    <property type="protein sequence ID" value="EXU61389.1"/>
    <property type="molecule type" value="Genomic_DNA"/>
</dbReference>
<dbReference type="GO" id="GO:0005524">
    <property type="term" value="F:ATP binding"/>
    <property type="evidence" value="ECO:0007669"/>
    <property type="project" value="UniProtKB-KW"/>
</dbReference>
<keyword evidence="2 10" id="KW-0812">Transmembrane</keyword>
<dbReference type="Pfam" id="PF00122">
    <property type="entry name" value="E1-E2_ATPase"/>
    <property type="match status" value="1"/>
</dbReference>
<feature type="transmembrane region" description="Helical" evidence="10">
    <location>
        <begin position="769"/>
        <end position="787"/>
    </location>
</feature>
<dbReference type="SFLD" id="SFLDF00027">
    <property type="entry name" value="p-type_atpase"/>
    <property type="match status" value="1"/>
</dbReference>
<evidence type="ECO:0000313" key="12">
    <source>
        <dbReference type="EMBL" id="EXU61389.1"/>
    </source>
</evidence>
<sequence>MIKKEKKEKIDYKNSDKITFLEEIDKKSGLNQERLEKSKNFFGENRLPKIPEKSIFFRILLQLKEPLTLVLIFVIIISVIISSVFEHDLPFWAKLISYLEPVVIALIIAINVFFSLVQETKSKKAIDAISDLNSPVSTLIRDGKKISLKSDEILVGDILEVSSGDLISADGFVIENKELSVSEAILTGESTSVFKDEFKNWDDKTAKVYSGTSVLNGQAKILVSDVGQNTELGKIASLVTKTAELESPLQKKIAKFSKIITFIAAFLAISFFFIYIFLVENGDFNQSKHAVIISLSLAIGFIPEGLIPLVTINLIIGVKKLAKNNAIVKDLKTIETLGAVSIVCSDKTGTITENKMQIKEIYYHQIESKNFWTQAVLNTTAYSFFDNSVEKYYGDPEEILILQKAKTFEIQKEVVEKQHKFLDKIVFNSKLKYSATFYEIDNKKLLFIKGAPEIIFKKADNLDPILEEKLTQMQNLGYRIFAFGYREIENELQPNENLENYVKNINISGLICFQDPPRKEIKPIVKDLLDAEIKTIMITGDNFHTAATIAKNVEILGPESLATGNPDWKKDDFWRENVEKFHLYSRVQPEDKLEIVGALQSKKHVVAMLGDGVNDAPSLKKADVGFAMGITGSQVSKQVANVVLADDNFKTLYQAIKIGRNIVANIKKLFVFLLVANFSMLLSVIFATLLFKEQIFTSLQILWINVVSETFGGIALGLTNISKNVMNQGFLNENKSLFNKKLIFSIMFWAIFISFLALLSFWITNSQTFSFLIISISLSSLSYILAADENIFKYKFADLKFLHLGFLASFTSILIVSFIPGINFVFSQNDFSNSNYLILKNNYNYLLLLTIFAPFVLDQILKFFKIYFKKF</sequence>
<dbReference type="Proteomes" id="UP000020977">
    <property type="component" value="Unassembled WGS sequence"/>
</dbReference>
<dbReference type="Gene3D" id="1.20.1110.10">
    <property type="entry name" value="Calcium-transporting ATPase, transmembrane domain"/>
    <property type="match status" value="1"/>
</dbReference>
<dbReference type="GO" id="GO:0016887">
    <property type="term" value="F:ATP hydrolysis activity"/>
    <property type="evidence" value="ECO:0007669"/>
    <property type="project" value="InterPro"/>
</dbReference>
<keyword evidence="5" id="KW-0067">ATP-binding</keyword>
<dbReference type="PROSITE" id="PS00154">
    <property type="entry name" value="ATPASE_E1_E2"/>
    <property type="match status" value="1"/>
</dbReference>